<proteinExistence type="predicted"/>
<evidence type="ECO:0000313" key="4">
    <source>
        <dbReference type="Proteomes" id="UP000552757"/>
    </source>
</evidence>
<protein>
    <submittedName>
        <fullName evidence="3">Xanthine dehydrogenase accessory factor</fullName>
    </submittedName>
</protein>
<accession>A0A7W6GN20</accession>
<comment type="caution">
    <text evidence="3">The sequence shown here is derived from an EMBL/GenBank/DDBJ whole genome shotgun (WGS) entry which is preliminary data.</text>
</comment>
<dbReference type="Gene3D" id="3.40.50.720">
    <property type="entry name" value="NAD(P)-binding Rossmann-like Domain"/>
    <property type="match status" value="1"/>
</dbReference>
<evidence type="ECO:0000259" key="2">
    <source>
        <dbReference type="Pfam" id="PF13478"/>
    </source>
</evidence>
<dbReference type="PANTHER" id="PTHR30388">
    <property type="entry name" value="ALDEHYDE OXIDOREDUCTASE MOLYBDENUM COFACTOR ASSEMBLY PROTEIN"/>
    <property type="match status" value="1"/>
</dbReference>
<dbReference type="RefSeq" id="WP_183954351.1">
    <property type="nucleotide sequence ID" value="NZ_JACIEB010000002.1"/>
</dbReference>
<dbReference type="Proteomes" id="UP000552757">
    <property type="component" value="Unassembled WGS sequence"/>
</dbReference>
<evidence type="ECO:0000259" key="1">
    <source>
        <dbReference type="Pfam" id="PF02625"/>
    </source>
</evidence>
<dbReference type="NCBIfam" id="TIGR02964">
    <property type="entry name" value="xanthine_xdhC"/>
    <property type="match status" value="1"/>
</dbReference>
<gene>
    <name evidence="3" type="ORF">GGR44_000982</name>
</gene>
<feature type="domain" description="XdhC- CoxI" evidence="1">
    <location>
        <begin position="16"/>
        <end position="66"/>
    </location>
</feature>
<dbReference type="AlphaFoldDB" id="A0A7W6GN20"/>
<dbReference type="InterPro" id="IPR014308">
    <property type="entry name" value="Xanthine_DH_XdhC"/>
</dbReference>
<feature type="domain" description="XdhC Rossmann" evidence="2">
    <location>
        <begin position="161"/>
        <end position="300"/>
    </location>
</feature>
<keyword evidence="4" id="KW-1185">Reference proteome</keyword>
<sequence length="310" mass="32969">MSDWLLWLRDIAPAMPTAMVSVLATEGSAPRGPGARMLVTADGLHGTIGGGQLEYRAIEQARAILALPPGSWRVQDYPLGPLLGQCCGGRVRLLVEHVDPAALDWLADARDDRVLVSTLRPGAILRHVSGQALPAPISARGDRPREGATLVEAIGQHSRPLYLFGAGHVGQAIARHATPLPIRLAWFDTRPVFETIEGVAIVPEAAIEQCVDEAPDDAAILILTHDHALDYRLTLAALRRGPVAFVGLIGSATKRARFLSRLTGDGIADEARARLTCPIGVSGITGKEPDVIAIAALAQILQLGRERRAA</sequence>
<dbReference type="InterPro" id="IPR027051">
    <property type="entry name" value="XdhC_Rossmann_dom"/>
</dbReference>
<organism evidence="3 4">
    <name type="scientific">Sphingobium fontiphilum</name>
    <dbReference type="NCBI Taxonomy" id="944425"/>
    <lineage>
        <taxon>Bacteria</taxon>
        <taxon>Pseudomonadati</taxon>
        <taxon>Pseudomonadota</taxon>
        <taxon>Alphaproteobacteria</taxon>
        <taxon>Sphingomonadales</taxon>
        <taxon>Sphingomonadaceae</taxon>
        <taxon>Sphingobium</taxon>
    </lineage>
</organism>
<dbReference type="InterPro" id="IPR052698">
    <property type="entry name" value="MoCofactor_Util/Proc"/>
</dbReference>
<dbReference type="EMBL" id="JACIEB010000002">
    <property type="protein sequence ID" value="MBB3981335.1"/>
    <property type="molecule type" value="Genomic_DNA"/>
</dbReference>
<dbReference type="Pfam" id="PF13478">
    <property type="entry name" value="XdhC_C"/>
    <property type="match status" value="1"/>
</dbReference>
<dbReference type="Pfam" id="PF02625">
    <property type="entry name" value="XdhC_CoxI"/>
    <property type="match status" value="1"/>
</dbReference>
<evidence type="ECO:0000313" key="3">
    <source>
        <dbReference type="EMBL" id="MBB3981335.1"/>
    </source>
</evidence>
<dbReference type="PANTHER" id="PTHR30388:SF6">
    <property type="entry name" value="XANTHINE DEHYDROGENASE SUBUNIT A-RELATED"/>
    <property type="match status" value="1"/>
</dbReference>
<name>A0A7W6GN20_9SPHN</name>
<reference evidence="3 4" key="1">
    <citation type="submission" date="2020-08" db="EMBL/GenBank/DDBJ databases">
        <title>Genomic Encyclopedia of Type Strains, Phase IV (KMG-IV): sequencing the most valuable type-strain genomes for metagenomic binning, comparative biology and taxonomic classification.</title>
        <authorList>
            <person name="Goeker M."/>
        </authorList>
    </citation>
    <scope>NUCLEOTIDE SEQUENCE [LARGE SCALE GENOMIC DNA]</scope>
    <source>
        <strain evidence="3 4">DSM 29348</strain>
    </source>
</reference>
<dbReference type="InterPro" id="IPR003777">
    <property type="entry name" value="XdhC_CoxI"/>
</dbReference>